<dbReference type="InterPro" id="IPR009071">
    <property type="entry name" value="HMG_box_dom"/>
</dbReference>
<evidence type="ECO:0000313" key="15">
    <source>
        <dbReference type="Proteomes" id="UP000265120"/>
    </source>
</evidence>
<dbReference type="InterPro" id="IPR037382">
    <property type="entry name" value="Rsc/polybromo"/>
</dbReference>
<keyword evidence="3" id="KW-0156">Chromatin regulator</keyword>
<dbReference type="GO" id="GO:0006338">
    <property type="term" value="P:chromatin remodeling"/>
    <property type="evidence" value="ECO:0007669"/>
    <property type="project" value="InterPro"/>
</dbReference>
<dbReference type="GO" id="GO:0006368">
    <property type="term" value="P:transcription elongation by RNA polymerase II"/>
    <property type="evidence" value="ECO:0007669"/>
    <property type="project" value="TreeGrafter"/>
</dbReference>
<dbReference type="CDD" id="cd05520">
    <property type="entry name" value="Bromo_polybromo_III"/>
    <property type="match status" value="1"/>
</dbReference>
<feature type="compositionally biased region" description="Basic and acidic residues" evidence="10">
    <location>
        <begin position="1285"/>
        <end position="1294"/>
    </location>
</feature>
<feature type="region of interest" description="Disordered" evidence="10">
    <location>
        <begin position="155"/>
        <end position="177"/>
    </location>
</feature>
<dbReference type="Proteomes" id="UP000265120">
    <property type="component" value="Chromosome 11"/>
</dbReference>
<dbReference type="CDD" id="cd05518">
    <property type="entry name" value="Bromo_polybromo_IV"/>
    <property type="match status" value="1"/>
</dbReference>
<dbReference type="PANTHER" id="PTHR16062:SF19">
    <property type="entry name" value="PROTEIN POLYBROMO-1"/>
    <property type="match status" value="1"/>
</dbReference>
<evidence type="ECO:0000256" key="9">
    <source>
        <dbReference type="PROSITE-ProRule" id="PRU00267"/>
    </source>
</evidence>
<dbReference type="Gene3D" id="1.10.30.10">
    <property type="entry name" value="High mobility group box domain"/>
    <property type="match status" value="1"/>
</dbReference>
<evidence type="ECO:0000256" key="5">
    <source>
        <dbReference type="ARBA" id="ARBA00023117"/>
    </source>
</evidence>
<feature type="region of interest" description="Disordered" evidence="10">
    <location>
        <begin position="833"/>
        <end position="868"/>
    </location>
</feature>
<feature type="region of interest" description="Disordered" evidence="10">
    <location>
        <begin position="1"/>
        <end position="39"/>
    </location>
</feature>
<dbReference type="GO" id="GO:0003682">
    <property type="term" value="F:chromatin binding"/>
    <property type="evidence" value="ECO:0007669"/>
    <property type="project" value="InterPro"/>
</dbReference>
<dbReference type="PROSITE" id="PS50014">
    <property type="entry name" value="BROMODOMAIN_2"/>
    <property type="match status" value="5"/>
</dbReference>
<feature type="domain" description="BAH" evidence="13">
    <location>
        <begin position="1064"/>
        <end position="1180"/>
    </location>
</feature>
<name>A0A3P8UFI4_CYNSE</name>
<dbReference type="Pfam" id="PF00439">
    <property type="entry name" value="Bromodomain"/>
    <property type="match status" value="6"/>
</dbReference>
<dbReference type="GO" id="GO:0016514">
    <property type="term" value="C:SWI/SNF complex"/>
    <property type="evidence" value="ECO:0007669"/>
    <property type="project" value="TreeGrafter"/>
</dbReference>
<evidence type="ECO:0000259" key="13">
    <source>
        <dbReference type="PROSITE" id="PS51038"/>
    </source>
</evidence>
<organism evidence="14 15">
    <name type="scientific">Cynoglossus semilaevis</name>
    <name type="common">Tongue sole</name>
    <dbReference type="NCBI Taxonomy" id="244447"/>
    <lineage>
        <taxon>Eukaryota</taxon>
        <taxon>Metazoa</taxon>
        <taxon>Chordata</taxon>
        <taxon>Craniata</taxon>
        <taxon>Vertebrata</taxon>
        <taxon>Euteleostomi</taxon>
        <taxon>Actinopterygii</taxon>
        <taxon>Neopterygii</taxon>
        <taxon>Teleostei</taxon>
        <taxon>Neoteleostei</taxon>
        <taxon>Acanthomorphata</taxon>
        <taxon>Carangaria</taxon>
        <taxon>Pleuronectiformes</taxon>
        <taxon>Pleuronectoidei</taxon>
        <taxon>Cynoglossidae</taxon>
        <taxon>Cynoglossinae</taxon>
        <taxon>Cynoglossus</taxon>
    </lineage>
</organism>
<dbReference type="SMART" id="SM00439">
    <property type="entry name" value="BAH"/>
    <property type="match status" value="2"/>
</dbReference>
<feature type="region of interest" description="Disordered" evidence="10">
    <location>
        <begin position="1285"/>
        <end position="1348"/>
    </location>
</feature>
<feature type="domain" description="Bromo" evidence="11">
    <location>
        <begin position="65"/>
        <end position="135"/>
    </location>
</feature>
<dbReference type="Gene3D" id="1.20.920.10">
    <property type="entry name" value="Bromodomain-like"/>
    <property type="match status" value="6"/>
</dbReference>
<dbReference type="InParanoid" id="A0A3P8UFI4"/>
<dbReference type="PROSITE" id="PS00633">
    <property type="entry name" value="BROMODOMAIN_1"/>
    <property type="match status" value="4"/>
</dbReference>
<feature type="compositionally biased region" description="Basic residues" evidence="10">
    <location>
        <begin position="1"/>
        <end position="10"/>
    </location>
</feature>
<keyword evidence="7 9" id="KW-0539">Nucleus</keyword>
<evidence type="ECO:0000259" key="12">
    <source>
        <dbReference type="PROSITE" id="PS50118"/>
    </source>
</evidence>
<accession>A0A3P8UFI4</accession>
<dbReference type="FunFam" id="2.30.30.490:FF:000002">
    <property type="entry name" value="protein polybromo-1 isoform X3"/>
    <property type="match status" value="1"/>
</dbReference>
<reference evidence="14 15" key="1">
    <citation type="journal article" date="2014" name="Nat. Genet.">
        <title>Whole-genome sequence of a flatfish provides insights into ZW sex chromosome evolution and adaptation to a benthic lifestyle.</title>
        <authorList>
            <person name="Chen S."/>
            <person name="Zhang G."/>
            <person name="Shao C."/>
            <person name="Huang Q."/>
            <person name="Liu G."/>
            <person name="Zhang P."/>
            <person name="Song W."/>
            <person name="An N."/>
            <person name="Chalopin D."/>
            <person name="Volff J.N."/>
            <person name="Hong Y."/>
            <person name="Li Q."/>
            <person name="Sha Z."/>
            <person name="Zhou H."/>
            <person name="Xie M."/>
            <person name="Yu Q."/>
            <person name="Liu Y."/>
            <person name="Xiang H."/>
            <person name="Wang N."/>
            <person name="Wu K."/>
            <person name="Yang C."/>
            <person name="Zhou Q."/>
            <person name="Liao X."/>
            <person name="Yang L."/>
            <person name="Hu Q."/>
            <person name="Zhang J."/>
            <person name="Meng L."/>
            <person name="Jin L."/>
            <person name="Tian Y."/>
            <person name="Lian J."/>
            <person name="Yang J."/>
            <person name="Miao G."/>
            <person name="Liu S."/>
            <person name="Liang Z."/>
            <person name="Yan F."/>
            <person name="Li Y."/>
            <person name="Sun B."/>
            <person name="Zhang H."/>
            <person name="Zhang J."/>
            <person name="Zhu Y."/>
            <person name="Du M."/>
            <person name="Zhao Y."/>
            <person name="Schartl M."/>
            <person name="Tang Q."/>
            <person name="Wang J."/>
        </authorList>
    </citation>
    <scope>NUCLEOTIDE SEQUENCE</scope>
</reference>
<evidence type="ECO:0000256" key="3">
    <source>
        <dbReference type="ARBA" id="ARBA00022853"/>
    </source>
</evidence>
<protein>
    <submittedName>
        <fullName evidence="14">Polybromo 1, like</fullName>
    </submittedName>
</protein>
<dbReference type="SMART" id="SM00398">
    <property type="entry name" value="HMG"/>
    <property type="match status" value="1"/>
</dbReference>
<feature type="region of interest" description="Disordered" evidence="10">
    <location>
        <begin position="443"/>
        <end position="471"/>
    </location>
</feature>
<evidence type="ECO:0000256" key="2">
    <source>
        <dbReference type="ARBA" id="ARBA00022737"/>
    </source>
</evidence>
<reference evidence="14" key="3">
    <citation type="submission" date="2025-09" db="UniProtKB">
        <authorList>
            <consortium name="Ensembl"/>
        </authorList>
    </citation>
    <scope>IDENTIFICATION</scope>
</reference>
<dbReference type="OMA" id="GMINQSM"/>
<feature type="domain" description="Bromo" evidence="11">
    <location>
        <begin position="357"/>
        <end position="427"/>
    </location>
</feature>
<keyword evidence="9" id="KW-0238">DNA-binding</keyword>
<dbReference type="InterPro" id="IPR018359">
    <property type="entry name" value="Bromodomain_CS"/>
</dbReference>
<dbReference type="CDD" id="cd05526">
    <property type="entry name" value="Bromo_polybromo_VI"/>
    <property type="match status" value="1"/>
</dbReference>
<dbReference type="CDD" id="cd21984">
    <property type="entry name" value="HMG-box_PB1"/>
    <property type="match status" value="1"/>
</dbReference>
<dbReference type="Pfam" id="PF00505">
    <property type="entry name" value="HMG_box"/>
    <property type="match status" value="1"/>
</dbReference>
<evidence type="ECO:0000313" key="14">
    <source>
        <dbReference type="Ensembl" id="ENSCSEP00000001172.1"/>
    </source>
</evidence>
<dbReference type="CDD" id="cd05517">
    <property type="entry name" value="Bromo_polybromo_II"/>
    <property type="match status" value="1"/>
</dbReference>
<evidence type="ECO:0000256" key="8">
    <source>
        <dbReference type="PROSITE-ProRule" id="PRU00035"/>
    </source>
</evidence>
<dbReference type="PROSITE" id="PS50118">
    <property type="entry name" value="HMG_BOX_2"/>
    <property type="match status" value="1"/>
</dbReference>
<feature type="compositionally biased region" description="Basic and acidic residues" evidence="10">
    <location>
        <begin position="833"/>
        <end position="861"/>
    </location>
</feature>
<dbReference type="Ensembl" id="ENSCSET00000001200.1">
    <property type="protein sequence ID" value="ENSCSEP00000001172.1"/>
    <property type="gene ID" value="ENSCSEG00000000804.1"/>
</dbReference>
<dbReference type="PRINTS" id="PR00503">
    <property type="entry name" value="BROMODOMAIN"/>
</dbReference>
<dbReference type="InterPro" id="IPR036910">
    <property type="entry name" value="HMG_box_dom_sf"/>
</dbReference>
<reference evidence="14" key="2">
    <citation type="submission" date="2025-08" db="UniProtKB">
        <authorList>
            <consortium name="Ensembl"/>
        </authorList>
    </citation>
    <scope>IDENTIFICATION</scope>
</reference>
<comment type="subcellular location">
    <subcellularLocation>
        <location evidence="1">Nucleus</location>
    </subcellularLocation>
</comment>
<dbReference type="PROSITE" id="PS51038">
    <property type="entry name" value="BAH"/>
    <property type="match status" value="2"/>
</dbReference>
<dbReference type="Pfam" id="PF01426">
    <property type="entry name" value="BAH"/>
    <property type="match status" value="2"/>
</dbReference>
<dbReference type="CDD" id="cd05524">
    <property type="entry name" value="Bromo_polybromo_I"/>
    <property type="match status" value="1"/>
</dbReference>
<dbReference type="FunFam" id="1.20.920.10:FF:000011">
    <property type="entry name" value="Protein polybromo-1 isoform 1"/>
    <property type="match status" value="1"/>
</dbReference>
<dbReference type="Gene3D" id="2.30.30.490">
    <property type="match status" value="2"/>
</dbReference>
<evidence type="ECO:0000256" key="7">
    <source>
        <dbReference type="ARBA" id="ARBA00023242"/>
    </source>
</evidence>
<keyword evidence="4" id="KW-0805">Transcription regulation</keyword>
<dbReference type="InterPro" id="IPR043151">
    <property type="entry name" value="BAH_sf"/>
</dbReference>
<dbReference type="FunFam" id="1.20.920.10:FF:000010">
    <property type="entry name" value="protein polybromo-1 isoform X3"/>
    <property type="match status" value="1"/>
</dbReference>
<dbReference type="FunFam" id="2.30.30.490:FF:000003">
    <property type="entry name" value="protein polybromo-1 isoform X3"/>
    <property type="match status" value="1"/>
</dbReference>
<keyword evidence="5 8" id="KW-0103">Bromodomain</keyword>
<evidence type="ECO:0000259" key="11">
    <source>
        <dbReference type="PROSITE" id="PS50014"/>
    </source>
</evidence>
<dbReference type="SMART" id="SM00297">
    <property type="entry name" value="BROMO"/>
    <property type="match status" value="6"/>
</dbReference>
<feature type="domain" description="Bromo" evidence="11">
    <location>
        <begin position="492"/>
        <end position="562"/>
    </location>
</feature>
<dbReference type="STRING" id="244447.ENSCSEP00000001172"/>
<keyword evidence="6" id="KW-0804">Transcription</keyword>
<evidence type="ECO:0000256" key="10">
    <source>
        <dbReference type="SAM" id="MobiDB-lite"/>
    </source>
</evidence>
<dbReference type="FunFam" id="1.20.920.10:FF:000013">
    <property type="entry name" value="Protein polybromo-1 isoform 1"/>
    <property type="match status" value="1"/>
</dbReference>
<feature type="domain" description="BAH" evidence="13">
    <location>
        <begin position="883"/>
        <end position="1001"/>
    </location>
</feature>
<dbReference type="CDD" id="cd04717">
    <property type="entry name" value="BAH_polybromo"/>
    <property type="match status" value="2"/>
</dbReference>
<dbReference type="PANTHER" id="PTHR16062">
    <property type="entry name" value="SWI/SNF-RELATED"/>
    <property type="match status" value="1"/>
</dbReference>
<dbReference type="SUPFAM" id="SSF47095">
    <property type="entry name" value="HMG-box"/>
    <property type="match status" value="1"/>
</dbReference>
<feature type="DNA-binding region" description="HMG box" evidence="9">
    <location>
        <begin position="1228"/>
        <end position="1296"/>
    </location>
</feature>
<dbReference type="GO" id="GO:0003677">
    <property type="term" value="F:DNA binding"/>
    <property type="evidence" value="ECO:0007669"/>
    <property type="project" value="UniProtKB-UniRule"/>
</dbReference>
<dbReference type="FunFam" id="1.20.920.10:FF:000015">
    <property type="entry name" value="protein polybromo-1 isoform X3"/>
    <property type="match status" value="1"/>
</dbReference>
<keyword evidence="2" id="KW-0677">Repeat</keyword>
<evidence type="ECO:0000256" key="4">
    <source>
        <dbReference type="ARBA" id="ARBA00023015"/>
    </source>
</evidence>
<dbReference type="InterPro" id="IPR036427">
    <property type="entry name" value="Bromodomain-like_sf"/>
</dbReference>
<dbReference type="FunFam" id="1.20.920.10:FF:000009">
    <property type="entry name" value="Protein polybromo-1 isoform 1"/>
    <property type="match status" value="1"/>
</dbReference>
<dbReference type="GO" id="GO:0016586">
    <property type="term" value="C:RSC-type complex"/>
    <property type="evidence" value="ECO:0007669"/>
    <property type="project" value="InterPro"/>
</dbReference>
<feature type="compositionally biased region" description="Acidic residues" evidence="10">
    <location>
        <begin position="158"/>
        <end position="169"/>
    </location>
</feature>
<dbReference type="SUPFAM" id="SSF47370">
    <property type="entry name" value="Bromodomain"/>
    <property type="match status" value="6"/>
</dbReference>
<evidence type="ECO:0000256" key="6">
    <source>
        <dbReference type="ARBA" id="ARBA00023163"/>
    </source>
</evidence>
<feature type="domain" description="HMG box" evidence="12">
    <location>
        <begin position="1228"/>
        <end position="1296"/>
    </location>
</feature>
<proteinExistence type="predicted"/>
<evidence type="ECO:0000256" key="1">
    <source>
        <dbReference type="ARBA" id="ARBA00004123"/>
    </source>
</evidence>
<feature type="domain" description="Bromo" evidence="11">
    <location>
        <begin position="603"/>
        <end position="675"/>
    </location>
</feature>
<keyword evidence="15" id="KW-1185">Reference proteome</keyword>
<dbReference type="InterPro" id="IPR001025">
    <property type="entry name" value="BAH_dom"/>
</dbReference>
<feature type="domain" description="Bromo" evidence="11">
    <location>
        <begin position="203"/>
        <end position="273"/>
    </location>
</feature>
<sequence>MSASSKRRRATSPSSSVSGAGDLDDTASTPGSGRKRRRVTNVTPVDMIAVCHELFNAVREHKDDHGRQLSDVFLRVPKRRNQPDYYEIVSQPIDLTKIQHKLKSEDYNDVEQLTADFQLMFKNAKSFYKRDSEEYQAACKLWEVYLLTKNEFVQPGEGDADDEDGEESMDNTGMSAEEETSVGSLKEVLEQLLEAVVSYADPSGRLVSELFQKLPSKVHYPDYYAIIKEPIDLRTIAQRIQIGYYKSLNAMAKDIDLMAKNAKTYNEPGSQVFKDANMIKKVFIQRKTELEHAEPTKSSVRIRNSPPLVSYLNVSMFSGSVCYDEGESEAESQSSSMEMSNPIFQLYEAVRGARNNQGQVFSEPFQQLPSRREYPDYYQQIKQPIALQQIRAKMKNGEYENVEQMEYDLNTMFENAKRYNMPNSSIYKRAFRLQQIMQSKKRELLRRDDDDGDSILSSDAGSVKRKSHKKNFKKNRMKALYAAVTEAKEAGLNRRLCDLFMVKPSKKDYPNYYNVILEPMDLKTIKHNIHNERYVTEEALMDDMKLMFRNARHYNEEGSQVYNDADILEKILMDKRKELGPAPEEEDVGSPKLKLRKTGVSPKKSKYLTPLQQKLNELYDALPDYYANIKRPIDMERLRSHMAAGRYQDVEALVEDFALMFNNACIYNEPESLIYRDALVLHRVLLETRKQQEGGEDFGPPAVGPLVRELIRNLFVSVMSHQDEEGRCYSDSLAEVPAVDPVAPEKPPLNFDIIRINVERGRYRRLDIFQEHVFEVLEKARKLNRTDSEIFEDAVELQQFFIKIRDELCKNGEILLSTAVNYTIKHLHSDVDQEKREKIPKEIEEDKQKKEEEGKIADDPGKTWQPESEPQRVYSQDCSFENSTYHVGDFVYVEPSEPNLKPHVVCIERLWEDEAGEKWLYGCWFYRPNETFHHATRKFLEKEVFKSDYYNRVSISKVQGKCVVMFVKDYFKLQPEGFRPEDVYVCESRYAARNKSFKKIKLWAMSGSSVKFVPRETSLPVVRVASIFAKPDLDKLTERENVPMETNAAEPGCQYYEQLFCNNTWFKVGDCVYIQSHGLPRPRVARIEKLWVQNASVLFFGPIFIQPEETEHEPTKMFYKKEVFLSNLEETLPITCVKGKCVVSSFKDYLSCRPTEVPEDDVLLCESRYIETEKQMKKFKGLKRFSYTAKVVEDEIYYFSNTTTRCFMFFTQSTPKVKGLSKKEGAKRKINMSGYILFSSEMRAVIKARHPDFSFGELSRLVGTEWRNLEATKKADYEERAAKIVEQQERDRPPQKQASPRAGTPVGAMMGVVGSPGPRPGMFSPGQHAPPPPPYPGQGQPSHLQPTTPMFVAPPPKTQRVLHSEAYLKYIEGLNSESSTISKWDQTLRAQRRDGHLTKEQESRLPAHWLKSKGAHTTMADALWRLRDLMLRDSLNIRQAYNL</sequence>
<dbReference type="InterPro" id="IPR001487">
    <property type="entry name" value="Bromodomain"/>
</dbReference>
<dbReference type="GeneTree" id="ENSGT00390000003017"/>